<dbReference type="AlphaFoldDB" id="K1QTL6"/>
<gene>
    <name evidence="2" type="ORF">CGI_10011653</name>
</gene>
<name>K1QTL6_MAGGI</name>
<sequence>MDVDFTIVYTTPVDLDQTPGKFQADSDDNNSQPNKDEVVRSSVPAISPASAPPKRSIPRRMFGRKARKNRAIQSWRRAAQLIIPVAQTIGALKQASERKRRKSFNNPENIEKFDIIELMYGAEQ</sequence>
<evidence type="ECO:0000256" key="1">
    <source>
        <dbReference type="SAM" id="MobiDB-lite"/>
    </source>
</evidence>
<dbReference type="InParanoid" id="K1QTL6"/>
<feature type="compositionally biased region" description="Basic residues" evidence="1">
    <location>
        <begin position="56"/>
        <end position="67"/>
    </location>
</feature>
<dbReference type="EMBL" id="JH816989">
    <property type="protein sequence ID" value="EKC24936.1"/>
    <property type="molecule type" value="Genomic_DNA"/>
</dbReference>
<accession>K1QTL6</accession>
<reference evidence="2" key="1">
    <citation type="journal article" date="2012" name="Nature">
        <title>The oyster genome reveals stress adaptation and complexity of shell formation.</title>
        <authorList>
            <person name="Zhang G."/>
            <person name="Fang X."/>
            <person name="Guo X."/>
            <person name="Li L."/>
            <person name="Luo R."/>
            <person name="Xu F."/>
            <person name="Yang P."/>
            <person name="Zhang L."/>
            <person name="Wang X."/>
            <person name="Qi H."/>
            <person name="Xiong Z."/>
            <person name="Que H."/>
            <person name="Xie Y."/>
            <person name="Holland P.W."/>
            <person name="Paps J."/>
            <person name="Zhu Y."/>
            <person name="Wu F."/>
            <person name="Chen Y."/>
            <person name="Wang J."/>
            <person name="Peng C."/>
            <person name="Meng J."/>
            <person name="Yang L."/>
            <person name="Liu J."/>
            <person name="Wen B."/>
            <person name="Zhang N."/>
            <person name="Huang Z."/>
            <person name="Zhu Q."/>
            <person name="Feng Y."/>
            <person name="Mount A."/>
            <person name="Hedgecock D."/>
            <person name="Xu Z."/>
            <person name="Liu Y."/>
            <person name="Domazet-Loso T."/>
            <person name="Du Y."/>
            <person name="Sun X."/>
            <person name="Zhang S."/>
            <person name="Liu B."/>
            <person name="Cheng P."/>
            <person name="Jiang X."/>
            <person name="Li J."/>
            <person name="Fan D."/>
            <person name="Wang W."/>
            <person name="Fu W."/>
            <person name="Wang T."/>
            <person name="Wang B."/>
            <person name="Zhang J."/>
            <person name="Peng Z."/>
            <person name="Li Y."/>
            <person name="Li N."/>
            <person name="Wang J."/>
            <person name="Chen M."/>
            <person name="He Y."/>
            <person name="Tan F."/>
            <person name="Song X."/>
            <person name="Zheng Q."/>
            <person name="Huang R."/>
            <person name="Yang H."/>
            <person name="Du X."/>
            <person name="Chen L."/>
            <person name="Yang M."/>
            <person name="Gaffney P.M."/>
            <person name="Wang S."/>
            <person name="Luo L."/>
            <person name="She Z."/>
            <person name="Ming Y."/>
            <person name="Huang W."/>
            <person name="Zhang S."/>
            <person name="Huang B."/>
            <person name="Zhang Y."/>
            <person name="Qu T."/>
            <person name="Ni P."/>
            <person name="Miao G."/>
            <person name="Wang J."/>
            <person name="Wang Q."/>
            <person name="Steinberg C.E."/>
            <person name="Wang H."/>
            <person name="Li N."/>
            <person name="Qian L."/>
            <person name="Zhang G."/>
            <person name="Li Y."/>
            <person name="Yang H."/>
            <person name="Liu X."/>
            <person name="Wang J."/>
            <person name="Yin Y."/>
            <person name="Wang J."/>
        </authorList>
    </citation>
    <scope>NUCLEOTIDE SEQUENCE [LARGE SCALE GENOMIC DNA]</scope>
    <source>
        <strain evidence="2">05x7-T-G4-1.051#20</strain>
    </source>
</reference>
<proteinExistence type="predicted"/>
<feature type="compositionally biased region" description="Low complexity" evidence="1">
    <location>
        <begin position="40"/>
        <end position="54"/>
    </location>
</feature>
<protein>
    <submittedName>
        <fullName evidence="2">Uncharacterized protein</fullName>
    </submittedName>
</protein>
<feature type="region of interest" description="Disordered" evidence="1">
    <location>
        <begin position="15"/>
        <end position="67"/>
    </location>
</feature>
<organism evidence="2">
    <name type="scientific">Magallana gigas</name>
    <name type="common">Pacific oyster</name>
    <name type="synonym">Crassostrea gigas</name>
    <dbReference type="NCBI Taxonomy" id="29159"/>
    <lineage>
        <taxon>Eukaryota</taxon>
        <taxon>Metazoa</taxon>
        <taxon>Spiralia</taxon>
        <taxon>Lophotrochozoa</taxon>
        <taxon>Mollusca</taxon>
        <taxon>Bivalvia</taxon>
        <taxon>Autobranchia</taxon>
        <taxon>Pteriomorphia</taxon>
        <taxon>Ostreida</taxon>
        <taxon>Ostreoidea</taxon>
        <taxon>Ostreidae</taxon>
        <taxon>Magallana</taxon>
    </lineage>
</organism>
<evidence type="ECO:0000313" key="2">
    <source>
        <dbReference type="EMBL" id="EKC24936.1"/>
    </source>
</evidence>
<dbReference type="HOGENOM" id="CLU_2006095_0_0_1"/>